<dbReference type="AlphaFoldDB" id="A0A437QRW7"/>
<reference evidence="2 3" key="1">
    <citation type="submission" date="2019-01" db="EMBL/GenBank/DDBJ databases">
        <authorList>
            <person name="Chen W.-M."/>
        </authorList>
    </citation>
    <scope>NUCLEOTIDE SEQUENCE [LARGE SCALE GENOMIC DNA]</scope>
    <source>
        <strain evidence="2 3">KYPC3</strain>
    </source>
</reference>
<dbReference type="NCBIfam" id="TIGR03694">
    <property type="entry name" value="exosort_acyl"/>
    <property type="match status" value="1"/>
</dbReference>
<dbReference type="Proteomes" id="UP000283077">
    <property type="component" value="Unassembled WGS sequence"/>
</dbReference>
<evidence type="ECO:0000313" key="2">
    <source>
        <dbReference type="EMBL" id="RVU37263.1"/>
    </source>
</evidence>
<accession>A0A437QRW7</accession>
<evidence type="ECO:0000256" key="1">
    <source>
        <dbReference type="SAM" id="MobiDB-lite"/>
    </source>
</evidence>
<gene>
    <name evidence="2" type="ORF">EOE67_11790</name>
</gene>
<dbReference type="EMBL" id="SACS01000011">
    <property type="protein sequence ID" value="RVU37263.1"/>
    <property type="molecule type" value="Genomic_DNA"/>
</dbReference>
<proteinExistence type="predicted"/>
<dbReference type="Gene3D" id="3.40.630.30">
    <property type="match status" value="1"/>
</dbReference>
<dbReference type="InterPro" id="IPR016181">
    <property type="entry name" value="Acyl_CoA_acyltransferase"/>
</dbReference>
<evidence type="ECO:0000313" key="3">
    <source>
        <dbReference type="Proteomes" id="UP000283077"/>
    </source>
</evidence>
<dbReference type="GO" id="GO:0016746">
    <property type="term" value="F:acyltransferase activity"/>
    <property type="evidence" value="ECO:0007669"/>
    <property type="project" value="UniProtKB-KW"/>
</dbReference>
<comment type="caution">
    <text evidence="2">The sequence shown here is derived from an EMBL/GenBank/DDBJ whole genome shotgun (WGS) entry which is preliminary data.</text>
</comment>
<sequence length="292" mass="33084">MKHLNKLQKIPLIGGLVRKIIGMLASNNANNISKHFSQFLQPHIANTEELKEQVFRLRHKVYCEELKFEDEKPNQLELDDFDAHSIHCYVKHMTSGNMAGTVRLITSSCNEEQLPIEKYCLHSITDHEFSPQAFPREKICEISRLAVLEHFRRREQDKFKGAATGAINVDTYSGTELRCFPYIALCLYFSAASTAFHAKKEHAFVMMEPRLARSLAFVGIKFHQIGPVIDYHGRRAPFYINKPMLFDGLSPGFKKLLFEIEKSLANTVQSGSNGTPPSGAGFQPLESGILTR</sequence>
<feature type="region of interest" description="Disordered" evidence="1">
    <location>
        <begin position="268"/>
        <end position="292"/>
    </location>
</feature>
<dbReference type="InterPro" id="IPR022484">
    <property type="entry name" value="PEP-CTERM/exosrtase_acylTfrase"/>
</dbReference>
<keyword evidence="3" id="KW-1185">Reference proteome</keyword>
<keyword evidence="2" id="KW-0808">Transferase</keyword>
<dbReference type="RefSeq" id="WP_127699273.1">
    <property type="nucleotide sequence ID" value="NZ_SACS01000011.1"/>
</dbReference>
<dbReference type="SUPFAM" id="SSF55729">
    <property type="entry name" value="Acyl-CoA N-acyltransferases (Nat)"/>
    <property type="match status" value="1"/>
</dbReference>
<protein>
    <submittedName>
        <fullName evidence="2">PEP-CTERM/exosortase system-associated acyltransferase</fullName>
    </submittedName>
</protein>
<keyword evidence="2" id="KW-0012">Acyltransferase</keyword>
<dbReference type="OrthoDB" id="582214at2"/>
<name>A0A437QRW7_9GAMM</name>
<dbReference type="Pfam" id="PF13444">
    <property type="entry name" value="Acetyltransf_5"/>
    <property type="match status" value="1"/>
</dbReference>
<organism evidence="2 3">
    <name type="scientific">Rheinheimera riviphila</name>
    <dbReference type="NCBI Taxonomy" id="1834037"/>
    <lineage>
        <taxon>Bacteria</taxon>
        <taxon>Pseudomonadati</taxon>
        <taxon>Pseudomonadota</taxon>
        <taxon>Gammaproteobacteria</taxon>
        <taxon>Chromatiales</taxon>
        <taxon>Chromatiaceae</taxon>
        <taxon>Rheinheimera</taxon>
    </lineage>
</organism>